<accession>A0A146B116</accession>
<dbReference type="RefSeq" id="WP_025512926.1">
    <property type="nucleotide sequence ID" value="NZ_CP016340.1"/>
</dbReference>
<sequence length="483" mass="51722">MIRCFSTGLLAALLGLAGCAVGPDFAAPQTALPSQDFAPRDGRDLAASLSPEPPPAAWWDLLGDPLLTALQQEAVGGNLDLRVAASRLAQSRAQLRIAGAAQWPALSASAGYAREGESANGKMAALGAPSHSQNYWQAGVDARWEIDLWGHAARLREQAGAEFQASVAEARGLQVMVAAEIARQYVLLRGMQRQIDIAVRNEAIASQVLRLAHSRERFGTGTRYDTAAASAQWASVKALRPDLERRRDLHLNALARLLGLAPRALDARLGPPRALPRPLQQVPVGVPSELARRRPDIQQAQARLHAATAAVGVAQADFYPRLTLGGSLGSAAFQSGDIAHWASRQFSFGPALYLPIFEGGRLRGTLALTQAREQEAAIVFQQTVLQAWHEVDDALNAWAAQQRGEQALTQAEADSRRALHAARRAYEQGQADYLRVLMAQRQQLDSELALARSAVAGSLSVVTLYKALGGGWQESAPLPEAGA</sequence>
<keyword evidence="2" id="KW-0449">Lipoprotein</keyword>
<dbReference type="GO" id="GO:0005886">
    <property type="term" value="C:plasma membrane"/>
    <property type="evidence" value="ECO:0007669"/>
    <property type="project" value="UniProtKB-SubCell"/>
</dbReference>
<dbReference type="eggNOG" id="COG1538">
    <property type="taxonomic scope" value="Bacteria"/>
</dbReference>
<dbReference type="OrthoDB" id="9770517at2"/>
<dbReference type="NCBIfam" id="TIGR01845">
    <property type="entry name" value="outer_NodT"/>
    <property type="match status" value="1"/>
</dbReference>
<dbReference type="InterPro" id="IPR010131">
    <property type="entry name" value="MdtP/NodT-like"/>
</dbReference>
<organism evidence="3 4">
    <name type="scientific">Bordetella trematum</name>
    <dbReference type="NCBI Taxonomy" id="123899"/>
    <lineage>
        <taxon>Bacteria</taxon>
        <taxon>Pseudomonadati</taxon>
        <taxon>Pseudomonadota</taxon>
        <taxon>Betaproteobacteria</taxon>
        <taxon>Burkholderiales</taxon>
        <taxon>Alcaligenaceae</taxon>
        <taxon>Bordetella</taxon>
    </lineage>
</organism>
<dbReference type="PANTHER" id="PTHR30203">
    <property type="entry name" value="OUTER MEMBRANE CATION EFFLUX PROTEIN"/>
    <property type="match status" value="1"/>
</dbReference>
<keyword evidence="2" id="KW-0564">Palmitate</keyword>
<dbReference type="KEGG" id="btrm:SAMEA390648701983"/>
<feature type="chain" id="PRO_5008443211" evidence="2">
    <location>
        <begin position="27"/>
        <end position="483"/>
    </location>
</feature>
<evidence type="ECO:0000313" key="3">
    <source>
        <dbReference type="EMBL" id="SAI69911.1"/>
    </source>
</evidence>
<dbReference type="AlphaFoldDB" id="A0A146B116"/>
<keyword evidence="2" id="KW-0812">Transmembrane</keyword>
<evidence type="ECO:0000256" key="1">
    <source>
        <dbReference type="ARBA" id="ARBA00007613"/>
    </source>
</evidence>
<dbReference type="Proteomes" id="UP000076825">
    <property type="component" value="Chromosome 1"/>
</dbReference>
<dbReference type="PROSITE" id="PS51257">
    <property type="entry name" value="PROKAR_LIPOPROTEIN"/>
    <property type="match status" value="1"/>
</dbReference>
<dbReference type="PANTHER" id="PTHR30203:SF25">
    <property type="entry name" value="OUTER MEMBRANE PROTEIN-RELATED"/>
    <property type="match status" value="1"/>
</dbReference>
<dbReference type="GeneID" id="56590741"/>
<keyword evidence="2" id="KW-0732">Signal</keyword>
<dbReference type="STRING" id="123899.SAMEA3906487_01983"/>
<keyword evidence="2" id="KW-0472">Membrane</keyword>
<dbReference type="GO" id="GO:0015562">
    <property type="term" value="F:efflux transmembrane transporter activity"/>
    <property type="evidence" value="ECO:0007669"/>
    <property type="project" value="InterPro"/>
</dbReference>
<comment type="similarity">
    <text evidence="1 2">Belongs to the outer membrane factor (OMF) (TC 1.B.17) family.</text>
</comment>
<dbReference type="Gene3D" id="1.20.1600.10">
    <property type="entry name" value="Outer membrane efflux proteins (OEP)"/>
    <property type="match status" value="1"/>
</dbReference>
<dbReference type="Pfam" id="PF02321">
    <property type="entry name" value="OEP"/>
    <property type="match status" value="2"/>
</dbReference>
<keyword evidence="4" id="KW-1185">Reference proteome</keyword>
<feature type="signal peptide" evidence="2">
    <location>
        <begin position="1"/>
        <end position="26"/>
    </location>
</feature>
<name>A0A146B116_9BORD</name>
<dbReference type="Gene3D" id="2.20.200.10">
    <property type="entry name" value="Outer membrane efflux proteins (OEP)"/>
    <property type="match status" value="1"/>
</dbReference>
<protein>
    <submittedName>
        <fullName evidence="3">Outer membrane efflux protein</fullName>
    </submittedName>
</protein>
<dbReference type="PATRIC" id="fig|123899.6.peg.1976"/>
<evidence type="ECO:0000313" key="4">
    <source>
        <dbReference type="Proteomes" id="UP000076825"/>
    </source>
</evidence>
<dbReference type="EMBL" id="LT546645">
    <property type="protein sequence ID" value="SAI69911.1"/>
    <property type="molecule type" value="Genomic_DNA"/>
</dbReference>
<gene>
    <name evidence="3" type="primary">ttgC_2</name>
    <name evidence="3" type="ORF">SAMEA3906487_01983</name>
</gene>
<dbReference type="SUPFAM" id="SSF56954">
    <property type="entry name" value="Outer membrane efflux proteins (OEP)"/>
    <property type="match status" value="1"/>
</dbReference>
<comment type="subcellular location">
    <subcellularLocation>
        <location evidence="2">Cell membrane</location>
        <topology evidence="2">Lipid-anchor</topology>
    </subcellularLocation>
</comment>
<proteinExistence type="inferred from homology"/>
<dbReference type="InterPro" id="IPR003423">
    <property type="entry name" value="OMP_efflux"/>
</dbReference>
<reference evidence="3 4" key="1">
    <citation type="submission" date="2016-04" db="EMBL/GenBank/DDBJ databases">
        <authorList>
            <consortium name="Pathogen Informatics"/>
        </authorList>
    </citation>
    <scope>NUCLEOTIDE SEQUENCE [LARGE SCALE GENOMIC DNA]</scope>
    <source>
        <strain evidence="3 4">H044680328</strain>
    </source>
</reference>
<evidence type="ECO:0000256" key="2">
    <source>
        <dbReference type="RuleBase" id="RU362097"/>
    </source>
</evidence>
<keyword evidence="2" id="KW-1134">Transmembrane beta strand</keyword>